<comment type="catalytic activity">
    <reaction evidence="5">
        <text>L-glutaminyl-[peptide chain release factor] + S-adenosyl-L-methionine = N(5)-methyl-L-glutaminyl-[peptide chain release factor] + S-adenosyl-L-homocysteine + H(+)</text>
        <dbReference type="Rhea" id="RHEA:42896"/>
        <dbReference type="Rhea" id="RHEA-COMP:10271"/>
        <dbReference type="Rhea" id="RHEA-COMP:10272"/>
        <dbReference type="ChEBI" id="CHEBI:15378"/>
        <dbReference type="ChEBI" id="CHEBI:30011"/>
        <dbReference type="ChEBI" id="CHEBI:57856"/>
        <dbReference type="ChEBI" id="CHEBI:59789"/>
        <dbReference type="ChEBI" id="CHEBI:61891"/>
        <dbReference type="EC" id="2.1.1.297"/>
    </reaction>
</comment>
<gene>
    <name evidence="7" type="ORF">GM50_20285</name>
</gene>
<keyword evidence="3" id="KW-0808">Transferase</keyword>
<dbReference type="CDD" id="cd02440">
    <property type="entry name" value="AdoMet_MTases"/>
    <property type="match status" value="1"/>
</dbReference>
<evidence type="ECO:0000256" key="5">
    <source>
        <dbReference type="ARBA" id="ARBA00048391"/>
    </source>
</evidence>
<keyword evidence="4" id="KW-0949">S-adenosyl-L-methionine</keyword>
<dbReference type="EMBL" id="JNSK01000135">
    <property type="protein sequence ID" value="KGA14283.1"/>
    <property type="molecule type" value="Genomic_DNA"/>
</dbReference>
<dbReference type="SUPFAM" id="SSF53335">
    <property type="entry name" value="S-adenosyl-L-methionine-dependent methyltransferases"/>
    <property type="match status" value="1"/>
</dbReference>
<comment type="caution">
    <text evidence="7">The sequence shown here is derived from an EMBL/GenBank/DDBJ whole genome shotgun (WGS) entry which is preliminary data.</text>
</comment>
<proteinExistence type="predicted"/>
<dbReference type="InterPro" id="IPR007848">
    <property type="entry name" value="Small_mtfrase_dom"/>
</dbReference>
<sequence length="197" mass="20689">TLAVGPGVLVPRPETEGLVEEVLKHIANFSGPVSVIDLGAGSGAMAISIATEAPNTQVIAVEKSLDAIEWLKQNVAFYDESIRIVQGDVAEVLDGVKCDVIVANPPYVPDSQPLPKDVATFEPAVALFGGSDGLAIPKIFIDAAARLLKVGGLLAIEHTETQGEAIAEILSTDFAEISLHQDLSGRPRWTSAIRKSA</sequence>
<feature type="domain" description="Methyltransferase small" evidence="6">
    <location>
        <begin position="34"/>
        <end position="110"/>
    </location>
</feature>
<evidence type="ECO:0000256" key="4">
    <source>
        <dbReference type="ARBA" id="ARBA00022691"/>
    </source>
</evidence>
<dbReference type="InterPro" id="IPR029063">
    <property type="entry name" value="SAM-dependent_MTases_sf"/>
</dbReference>
<reference evidence="7" key="1">
    <citation type="submission" date="2014-05" db="EMBL/GenBank/DDBJ databases">
        <title>Key roles for freshwater Actinobacteria revealed by deep metagenomic sequencing.</title>
        <authorList>
            <person name="Ghai R."/>
            <person name="Mizuno C.M."/>
            <person name="Picazo A."/>
            <person name="Camacho A."/>
            <person name="Rodriguez-Valera F."/>
        </authorList>
    </citation>
    <scope>NUCLEOTIDE SEQUENCE</scope>
</reference>
<evidence type="ECO:0000256" key="3">
    <source>
        <dbReference type="ARBA" id="ARBA00022679"/>
    </source>
</evidence>
<keyword evidence="2" id="KW-0489">Methyltransferase</keyword>
<dbReference type="GO" id="GO:0102559">
    <property type="term" value="F:peptide chain release factor N(5)-glutamine methyltransferase activity"/>
    <property type="evidence" value="ECO:0007669"/>
    <property type="project" value="UniProtKB-EC"/>
</dbReference>
<dbReference type="PANTHER" id="PTHR18895">
    <property type="entry name" value="HEMK METHYLTRANSFERASE"/>
    <property type="match status" value="1"/>
</dbReference>
<feature type="non-terminal residue" evidence="7">
    <location>
        <position position="1"/>
    </location>
</feature>
<dbReference type="InterPro" id="IPR050320">
    <property type="entry name" value="N5-glutamine_MTase"/>
</dbReference>
<evidence type="ECO:0000256" key="1">
    <source>
        <dbReference type="ARBA" id="ARBA00012771"/>
    </source>
</evidence>
<dbReference type="PROSITE" id="PS00092">
    <property type="entry name" value="N6_MTASE"/>
    <property type="match status" value="1"/>
</dbReference>
<evidence type="ECO:0000313" key="7">
    <source>
        <dbReference type="EMBL" id="KGA14283.1"/>
    </source>
</evidence>
<evidence type="ECO:0000256" key="2">
    <source>
        <dbReference type="ARBA" id="ARBA00022603"/>
    </source>
</evidence>
<dbReference type="AlphaFoldDB" id="A0A094S8L7"/>
<organism evidence="7">
    <name type="scientific">freshwater metagenome</name>
    <dbReference type="NCBI Taxonomy" id="449393"/>
    <lineage>
        <taxon>unclassified sequences</taxon>
        <taxon>metagenomes</taxon>
        <taxon>ecological metagenomes</taxon>
    </lineage>
</organism>
<protein>
    <recommendedName>
        <fullName evidence="1">peptide chain release factor N(5)-glutamine methyltransferase</fullName>
        <ecNumber evidence="1">2.1.1.297</ecNumber>
    </recommendedName>
</protein>
<dbReference type="InterPro" id="IPR004556">
    <property type="entry name" value="HemK-like"/>
</dbReference>
<accession>A0A094S8L7</accession>
<evidence type="ECO:0000259" key="6">
    <source>
        <dbReference type="Pfam" id="PF05175"/>
    </source>
</evidence>
<dbReference type="InterPro" id="IPR002052">
    <property type="entry name" value="DNA_methylase_N6_adenine_CS"/>
</dbReference>
<dbReference type="Gene3D" id="3.40.50.150">
    <property type="entry name" value="Vaccinia Virus protein VP39"/>
    <property type="match status" value="1"/>
</dbReference>
<name>A0A094S8L7_9ZZZZ</name>
<dbReference type="EC" id="2.1.1.297" evidence="1"/>
<dbReference type="GO" id="GO:0003676">
    <property type="term" value="F:nucleic acid binding"/>
    <property type="evidence" value="ECO:0007669"/>
    <property type="project" value="InterPro"/>
</dbReference>
<dbReference type="PANTHER" id="PTHR18895:SF74">
    <property type="entry name" value="MTRF1L RELEASE FACTOR GLUTAMINE METHYLTRANSFERASE"/>
    <property type="match status" value="1"/>
</dbReference>
<dbReference type="NCBIfam" id="TIGR00536">
    <property type="entry name" value="hemK_fam"/>
    <property type="match status" value="1"/>
</dbReference>
<dbReference type="GO" id="GO:0032259">
    <property type="term" value="P:methylation"/>
    <property type="evidence" value="ECO:0007669"/>
    <property type="project" value="UniProtKB-KW"/>
</dbReference>
<dbReference type="Pfam" id="PF05175">
    <property type="entry name" value="MTS"/>
    <property type="match status" value="1"/>
</dbReference>